<protein>
    <recommendedName>
        <fullName evidence="3">HTH cro/C1-type domain-containing protein</fullName>
    </recommendedName>
</protein>
<dbReference type="SUPFAM" id="SSF47413">
    <property type="entry name" value="lambda repressor-like DNA-binding domains"/>
    <property type="match status" value="1"/>
</dbReference>
<evidence type="ECO:0008006" key="3">
    <source>
        <dbReference type="Google" id="ProtNLM"/>
    </source>
</evidence>
<dbReference type="OrthoDB" id="2229394at2"/>
<dbReference type="HOGENOM" id="CLU_175620_1_0_9"/>
<accession>K9EW00</accession>
<dbReference type="Proteomes" id="UP000009875">
    <property type="component" value="Unassembled WGS sequence"/>
</dbReference>
<organism evidence="1 2">
    <name type="scientific">Alloiococcus otitis ATCC 51267</name>
    <dbReference type="NCBI Taxonomy" id="883081"/>
    <lineage>
        <taxon>Bacteria</taxon>
        <taxon>Bacillati</taxon>
        <taxon>Bacillota</taxon>
        <taxon>Bacilli</taxon>
        <taxon>Lactobacillales</taxon>
        <taxon>Carnobacteriaceae</taxon>
        <taxon>Alloiococcus</taxon>
    </lineage>
</organism>
<name>K9EW00_9LACT</name>
<proteinExistence type="predicted"/>
<dbReference type="AlphaFoldDB" id="K9EW00"/>
<dbReference type="EMBL" id="AGXA01000021">
    <property type="protein sequence ID" value="EKU93350.1"/>
    <property type="molecule type" value="Genomic_DNA"/>
</dbReference>
<keyword evidence="2" id="KW-1185">Reference proteome</keyword>
<reference evidence="1 2" key="1">
    <citation type="submission" date="2012-09" db="EMBL/GenBank/DDBJ databases">
        <title>The Genome Sequence of Alloiococcus otitis ATCC 51267.</title>
        <authorList>
            <consortium name="The Broad Institute Genome Sequencing Platform"/>
            <person name="Earl A."/>
            <person name="Ward D."/>
            <person name="Feldgarden M."/>
            <person name="Gevers D."/>
            <person name="Huys G."/>
            <person name="Walker B."/>
            <person name="Young S.K."/>
            <person name="Zeng Q."/>
            <person name="Gargeya S."/>
            <person name="Fitzgerald M."/>
            <person name="Haas B."/>
            <person name="Abouelleil A."/>
            <person name="Alvarado L."/>
            <person name="Arachchi H.M."/>
            <person name="Berlin A.M."/>
            <person name="Chapman S.B."/>
            <person name="Goldberg J."/>
            <person name="Griggs A."/>
            <person name="Gujja S."/>
            <person name="Hansen M."/>
            <person name="Howarth C."/>
            <person name="Imamovic A."/>
            <person name="Larimer J."/>
            <person name="McCowen C."/>
            <person name="Montmayeur A."/>
            <person name="Murphy C."/>
            <person name="Neiman D."/>
            <person name="Pearson M."/>
            <person name="Priest M."/>
            <person name="Roberts A."/>
            <person name="Saif S."/>
            <person name="Shea T."/>
            <person name="Sisk P."/>
            <person name="Sykes S."/>
            <person name="Wortman J."/>
            <person name="Nusbaum C."/>
            <person name="Birren B."/>
        </authorList>
    </citation>
    <scope>NUCLEOTIDE SEQUENCE [LARGE SCALE GENOMIC DNA]</scope>
    <source>
        <strain evidence="1 2">ATCC 51267</strain>
    </source>
</reference>
<comment type="caution">
    <text evidence="1">The sequence shown here is derived from an EMBL/GenBank/DDBJ whole genome shotgun (WGS) entry which is preliminary data.</text>
</comment>
<dbReference type="eggNOG" id="ENOG5033D0X">
    <property type="taxonomic scope" value="Bacteria"/>
</dbReference>
<dbReference type="RefSeq" id="WP_003778179.1">
    <property type="nucleotide sequence ID" value="NZ_JH992959.1"/>
</dbReference>
<sequence length="65" mass="7477">MHADSEKIKKLLEQNSQYHISKETGVNQSILSRVVSGERKIENLTFRVASVLTEYAEKIEKKEQS</sequence>
<dbReference type="InterPro" id="IPR010982">
    <property type="entry name" value="Lambda_DNA-bd_dom_sf"/>
</dbReference>
<dbReference type="GO" id="GO:0003677">
    <property type="term" value="F:DNA binding"/>
    <property type="evidence" value="ECO:0007669"/>
    <property type="project" value="InterPro"/>
</dbReference>
<evidence type="ECO:0000313" key="1">
    <source>
        <dbReference type="EMBL" id="EKU93350.1"/>
    </source>
</evidence>
<gene>
    <name evidence="1" type="ORF">HMPREF9698_01098</name>
</gene>
<evidence type="ECO:0000313" key="2">
    <source>
        <dbReference type="Proteomes" id="UP000009875"/>
    </source>
</evidence>